<dbReference type="GeneID" id="10276732"/>
<dbReference type="HOGENOM" id="CLU_035008_0_2_2"/>
<dbReference type="AlphaFoldDB" id="F0T8E0"/>
<organism evidence="10 11">
    <name type="scientific">Methanobacterium lacus (strain AL-21)</name>
    <dbReference type="NCBI Taxonomy" id="877455"/>
    <lineage>
        <taxon>Archaea</taxon>
        <taxon>Methanobacteriati</taxon>
        <taxon>Methanobacteriota</taxon>
        <taxon>Methanomada group</taxon>
        <taxon>Methanobacteria</taxon>
        <taxon>Methanobacteriales</taxon>
        <taxon>Methanobacteriaceae</taxon>
        <taxon>Methanobacterium</taxon>
    </lineage>
</organism>
<dbReference type="CDD" id="cd13633">
    <property type="entry name" value="PBP2_Sa-PDT_like"/>
    <property type="match status" value="1"/>
</dbReference>
<evidence type="ECO:0000313" key="10">
    <source>
        <dbReference type="EMBL" id="ADZ08552.1"/>
    </source>
</evidence>
<dbReference type="GO" id="GO:0005737">
    <property type="term" value="C:cytoplasm"/>
    <property type="evidence" value="ECO:0007669"/>
    <property type="project" value="TreeGrafter"/>
</dbReference>
<keyword evidence="5" id="KW-0584">Phenylalanine biosynthesis</keyword>
<dbReference type="Pfam" id="PF00800">
    <property type="entry name" value="PDT"/>
    <property type="match status" value="1"/>
</dbReference>
<dbReference type="EC" id="4.2.1.51" evidence="2"/>
<dbReference type="GO" id="GO:0009094">
    <property type="term" value="P:L-phenylalanine biosynthetic process"/>
    <property type="evidence" value="ECO:0007669"/>
    <property type="project" value="UniProtKB-KW"/>
</dbReference>
<evidence type="ECO:0000256" key="5">
    <source>
        <dbReference type="ARBA" id="ARBA00023222"/>
    </source>
</evidence>
<keyword evidence="4" id="KW-0057">Aromatic amino acid biosynthesis</keyword>
<dbReference type="PROSITE" id="PS00858">
    <property type="entry name" value="PREPHENATE_DEHYDR_2"/>
    <property type="match status" value="1"/>
</dbReference>
<evidence type="ECO:0000259" key="8">
    <source>
        <dbReference type="PROSITE" id="PS51171"/>
    </source>
</evidence>
<dbReference type="SUPFAM" id="SSF53850">
    <property type="entry name" value="Periplasmic binding protein-like II"/>
    <property type="match status" value="1"/>
</dbReference>
<proteinExistence type="predicted"/>
<keyword evidence="3" id="KW-0028">Amino-acid biosynthesis</keyword>
<dbReference type="GO" id="GO:0004664">
    <property type="term" value="F:prephenate dehydratase activity"/>
    <property type="evidence" value="ECO:0007669"/>
    <property type="project" value="UniProtKB-EC"/>
</dbReference>
<dbReference type="Pfam" id="PF01842">
    <property type="entry name" value="ACT"/>
    <property type="match status" value="1"/>
</dbReference>
<dbReference type="NCBIfam" id="NF008865">
    <property type="entry name" value="PRK11898.1"/>
    <property type="match status" value="1"/>
</dbReference>
<dbReference type="EMBL" id="CP002551">
    <property type="protein sequence ID" value="ADZ08552.1"/>
    <property type="molecule type" value="Genomic_DNA"/>
</dbReference>
<evidence type="ECO:0000313" key="11">
    <source>
        <dbReference type="Proteomes" id="UP000007490"/>
    </source>
</evidence>
<dbReference type="eggNOG" id="arCOG00255">
    <property type="taxonomic scope" value="Archaea"/>
</dbReference>
<reference evidence="10 11" key="2">
    <citation type="journal article" date="2014" name="Int. J. Syst. Evol. Microbiol.">
        <title>Methanobacterium paludis sp. nov. and a novel strain of Methanobacterium lacus isolated from northern peatlands.</title>
        <authorList>
            <person name="Cadillo-Quiroz H."/>
            <person name="Brauer S.L."/>
            <person name="Goodson N."/>
            <person name="Yavitt J.B."/>
            <person name="Zinder S.H."/>
        </authorList>
    </citation>
    <scope>NUCLEOTIDE SEQUENCE [LARGE SCALE GENOMIC DNA]</scope>
    <source>
        <strain evidence="10 11">AL-21</strain>
    </source>
</reference>
<dbReference type="Gene3D" id="3.30.70.260">
    <property type="match status" value="1"/>
</dbReference>
<keyword evidence="11" id="KW-1185">Reference proteome</keyword>
<comment type="catalytic activity">
    <reaction evidence="7">
        <text>prephenate + H(+) = 3-phenylpyruvate + CO2 + H2O</text>
        <dbReference type="Rhea" id="RHEA:21648"/>
        <dbReference type="ChEBI" id="CHEBI:15377"/>
        <dbReference type="ChEBI" id="CHEBI:15378"/>
        <dbReference type="ChEBI" id="CHEBI:16526"/>
        <dbReference type="ChEBI" id="CHEBI:18005"/>
        <dbReference type="ChEBI" id="CHEBI:29934"/>
        <dbReference type="EC" id="4.2.1.51"/>
    </reaction>
</comment>
<evidence type="ECO:0000256" key="3">
    <source>
        <dbReference type="ARBA" id="ARBA00022605"/>
    </source>
</evidence>
<dbReference type="PANTHER" id="PTHR21022">
    <property type="entry name" value="PREPHENATE DEHYDRATASE P PROTEIN"/>
    <property type="match status" value="1"/>
</dbReference>
<dbReference type="InterPro" id="IPR002912">
    <property type="entry name" value="ACT_dom"/>
</dbReference>
<dbReference type="PROSITE" id="PS51171">
    <property type="entry name" value="PREPHENATE_DEHYDR_3"/>
    <property type="match status" value="1"/>
</dbReference>
<dbReference type="PROSITE" id="PS51671">
    <property type="entry name" value="ACT"/>
    <property type="match status" value="1"/>
</dbReference>
<sequence>MIETTQKQELIGFFGPSGTFTEQAASQVGNDLLGFDSILDVLEAVKNGDVNLGVVPIENSIEGPVGVTLDLMVHDYDLKIKREIIIPISHNLLINTDASIEDIKYVYSHIQALSQCRKFTDSMGVVVNSTPSTSAAAEMVRGRKDSAAIGTRRAAEIYGLKIAASDIQDYKNNLTRFIVLGKTDHEFTGNDKTSVVFSLMEDKPGGLYHILELFAKLDINLTKIESRPSKEKLGNYIFFIDFDGHRTDESISNILDVIKSKVGFLKVLGSYPAQRY</sequence>
<evidence type="ECO:0000256" key="1">
    <source>
        <dbReference type="ARBA" id="ARBA00004741"/>
    </source>
</evidence>
<dbReference type="InterPro" id="IPR018528">
    <property type="entry name" value="Preph_deHydtase_CS"/>
</dbReference>
<protein>
    <recommendedName>
        <fullName evidence="2">prephenate dehydratase</fullName>
        <ecNumber evidence="2">4.2.1.51</ecNumber>
    </recommendedName>
</protein>
<evidence type="ECO:0000259" key="9">
    <source>
        <dbReference type="PROSITE" id="PS51671"/>
    </source>
</evidence>
<feature type="domain" description="ACT" evidence="9">
    <location>
        <begin position="195"/>
        <end position="272"/>
    </location>
</feature>
<evidence type="ECO:0000256" key="2">
    <source>
        <dbReference type="ARBA" id="ARBA00013147"/>
    </source>
</evidence>
<dbReference type="RefSeq" id="WP_013643903.1">
    <property type="nucleotide sequence ID" value="NC_015216.1"/>
</dbReference>
<reference evidence="11" key="1">
    <citation type="submission" date="2011-02" db="EMBL/GenBank/DDBJ databases">
        <title>Complete sequence of Methanobacterium sp. AL-21.</title>
        <authorList>
            <consortium name="US DOE Joint Genome Institute"/>
            <person name="Lucas S."/>
            <person name="Copeland A."/>
            <person name="Lapidus A."/>
            <person name="Cheng J.-F."/>
            <person name="Goodwin L."/>
            <person name="Pitluck S."/>
            <person name="Chertkov O."/>
            <person name="Detter J.C."/>
            <person name="Han C."/>
            <person name="Tapia R."/>
            <person name="Land M."/>
            <person name="Hauser L."/>
            <person name="Kyrpides N."/>
            <person name="Ivanova N."/>
            <person name="Mikhailova N."/>
            <person name="Pagani I."/>
            <person name="Cadillo-Quiroz H."/>
            <person name="Imachi H."/>
            <person name="Zinder S."/>
            <person name="Liu W."/>
            <person name="Woyke T."/>
        </authorList>
    </citation>
    <scope>NUCLEOTIDE SEQUENCE [LARGE SCALE GENOMIC DNA]</scope>
    <source>
        <strain evidence="11">AL-21</strain>
    </source>
</reference>
<evidence type="ECO:0000256" key="7">
    <source>
        <dbReference type="ARBA" id="ARBA00047848"/>
    </source>
</evidence>
<dbReference type="InterPro" id="IPR045865">
    <property type="entry name" value="ACT-like_dom_sf"/>
</dbReference>
<dbReference type="Proteomes" id="UP000007490">
    <property type="component" value="Chromosome"/>
</dbReference>
<dbReference type="SUPFAM" id="SSF55021">
    <property type="entry name" value="ACT-like"/>
    <property type="match status" value="1"/>
</dbReference>
<dbReference type="CDD" id="cd04905">
    <property type="entry name" value="ACT_CM-PDT"/>
    <property type="match status" value="1"/>
</dbReference>
<dbReference type="KEGG" id="mel:Metbo_0300"/>
<dbReference type="FunFam" id="3.30.70.260:FF:000012">
    <property type="entry name" value="Prephenate dehydratase"/>
    <property type="match status" value="1"/>
</dbReference>
<comment type="pathway">
    <text evidence="1">Amino-acid biosynthesis; L-phenylalanine biosynthesis; phenylpyruvate from prephenate: step 1/1.</text>
</comment>
<name>F0T8E0_METLA</name>
<dbReference type="PANTHER" id="PTHR21022:SF19">
    <property type="entry name" value="PREPHENATE DEHYDRATASE-RELATED"/>
    <property type="match status" value="1"/>
</dbReference>
<feature type="domain" description="Prephenate dehydratase" evidence="8">
    <location>
        <begin position="10"/>
        <end position="182"/>
    </location>
</feature>
<gene>
    <name evidence="10" type="ordered locus">Metbo_0300</name>
</gene>
<dbReference type="STRING" id="877455.Metbo_0300"/>
<dbReference type="Gene3D" id="3.40.190.10">
    <property type="entry name" value="Periplasmic binding protein-like II"/>
    <property type="match status" value="2"/>
</dbReference>
<dbReference type="InterPro" id="IPR001086">
    <property type="entry name" value="Preph_deHydtase"/>
</dbReference>
<evidence type="ECO:0000256" key="6">
    <source>
        <dbReference type="ARBA" id="ARBA00023239"/>
    </source>
</evidence>
<keyword evidence="6 10" id="KW-0456">Lyase</keyword>
<accession>F0T8E0</accession>
<evidence type="ECO:0000256" key="4">
    <source>
        <dbReference type="ARBA" id="ARBA00023141"/>
    </source>
</evidence>